<dbReference type="SUPFAM" id="SSF52402">
    <property type="entry name" value="Adenine nucleotide alpha hydrolases-like"/>
    <property type="match status" value="1"/>
</dbReference>
<dbReference type="InterPro" id="IPR052188">
    <property type="entry name" value="Ni-pincer_cofactor_biosynth"/>
</dbReference>
<accession>A0A1G6QM56</accession>
<dbReference type="RefSeq" id="WP_091405777.1">
    <property type="nucleotide sequence ID" value="NZ_FMYV01000013.1"/>
</dbReference>
<dbReference type="EMBL" id="FMYV01000013">
    <property type="protein sequence ID" value="SDC92777.1"/>
    <property type="molecule type" value="Genomic_DNA"/>
</dbReference>
<dbReference type="Proteomes" id="UP000199322">
    <property type="component" value="Unassembled WGS sequence"/>
</dbReference>
<dbReference type="InterPro" id="IPR014729">
    <property type="entry name" value="Rossmann-like_a/b/a_fold"/>
</dbReference>
<evidence type="ECO:0000259" key="1">
    <source>
        <dbReference type="Pfam" id="PF02540"/>
    </source>
</evidence>
<evidence type="ECO:0000313" key="2">
    <source>
        <dbReference type="EMBL" id="SDC92777.1"/>
    </source>
</evidence>
<dbReference type="PANTHER" id="PTHR43169">
    <property type="entry name" value="EXSB FAMILY PROTEIN"/>
    <property type="match status" value="1"/>
</dbReference>
<evidence type="ECO:0000313" key="3">
    <source>
        <dbReference type="Proteomes" id="UP000199322"/>
    </source>
</evidence>
<feature type="domain" description="NAD/GMP synthase" evidence="1">
    <location>
        <begin position="3"/>
        <end position="78"/>
    </location>
</feature>
<organism evidence="2 3">
    <name type="scientific">Geotoga petraea</name>
    <dbReference type="NCBI Taxonomy" id="28234"/>
    <lineage>
        <taxon>Bacteria</taxon>
        <taxon>Thermotogati</taxon>
        <taxon>Thermotogota</taxon>
        <taxon>Thermotogae</taxon>
        <taxon>Petrotogales</taxon>
        <taxon>Petrotogaceae</taxon>
        <taxon>Geotoga</taxon>
    </lineage>
</organism>
<keyword evidence="3" id="KW-1185">Reference proteome</keyword>
<sequence>MNIEKTIEILKEEIRETVGNQKMYIAFSGGLDSTVVALLAKAAIGKEKITLINTCFGPYSYSKGLEAVLSLADQLDLRLFFTNGQKEQEKLLYHGPNCNQCTRDIKLGKVKKMLYKGIVAVGSNQSDSWGKLGLKVNNGMYSPLLNLDKPVIQGILDYYGFEIPRIGENSFREGCKYKHLLKMSANTHYHARAMVVSNEVIHDVLDYHNYEREIANVKIVGPLSKNIALINIKPLPPKKILDEIIEVLQKETTIDAVDVVDRPIELIITASPGIINNEESKYWILNGRLKPEFAFDISAKWNPPSTNNKLWTFSVVGYNKK</sequence>
<dbReference type="InterPro" id="IPR022310">
    <property type="entry name" value="NAD/GMP_synthase"/>
</dbReference>
<dbReference type="AlphaFoldDB" id="A0A1G6QM56"/>
<protein>
    <recommendedName>
        <fullName evidence="1">NAD/GMP synthase domain-containing protein</fullName>
    </recommendedName>
</protein>
<reference evidence="2 3" key="1">
    <citation type="submission" date="2016-10" db="EMBL/GenBank/DDBJ databases">
        <authorList>
            <person name="de Groot N.N."/>
        </authorList>
    </citation>
    <scope>NUCLEOTIDE SEQUENCE [LARGE SCALE GENOMIC DNA]</scope>
    <source>
        <strain evidence="2 3">WG14</strain>
    </source>
</reference>
<gene>
    <name evidence="2" type="ORF">SAMN04488588_2111</name>
</gene>
<dbReference type="Pfam" id="PF02540">
    <property type="entry name" value="NAD_synthase"/>
    <property type="match status" value="1"/>
</dbReference>
<dbReference type="STRING" id="28234.SAMN04488588_2111"/>
<proteinExistence type="predicted"/>
<dbReference type="Gene3D" id="3.40.50.620">
    <property type="entry name" value="HUPs"/>
    <property type="match status" value="1"/>
</dbReference>
<name>A0A1G6QM56_9BACT</name>
<dbReference type="PANTHER" id="PTHR43169:SF2">
    <property type="entry name" value="NAD_GMP SYNTHASE DOMAIN-CONTAINING PROTEIN"/>
    <property type="match status" value="1"/>
</dbReference>
<dbReference type="GO" id="GO:0006163">
    <property type="term" value="P:purine nucleotide metabolic process"/>
    <property type="evidence" value="ECO:0007669"/>
    <property type="project" value="UniProtKB-ARBA"/>
</dbReference>